<accession>A0ABN2LHV1</accession>
<keyword evidence="3" id="KW-1185">Reference proteome</keyword>
<evidence type="ECO:0008006" key="4">
    <source>
        <dbReference type="Google" id="ProtNLM"/>
    </source>
</evidence>
<evidence type="ECO:0000256" key="1">
    <source>
        <dbReference type="SAM" id="MobiDB-lite"/>
    </source>
</evidence>
<organism evidence="2 3">
    <name type="scientific">Luedemannella flava</name>
    <dbReference type="NCBI Taxonomy" id="349316"/>
    <lineage>
        <taxon>Bacteria</taxon>
        <taxon>Bacillati</taxon>
        <taxon>Actinomycetota</taxon>
        <taxon>Actinomycetes</taxon>
        <taxon>Micromonosporales</taxon>
        <taxon>Micromonosporaceae</taxon>
        <taxon>Luedemannella</taxon>
    </lineage>
</organism>
<dbReference type="RefSeq" id="WP_344126418.1">
    <property type="nucleotide sequence ID" value="NZ_BAAALT010000015.1"/>
</dbReference>
<sequence>MTDIDDQKHVAHTLGCFDIVAEALSAAARQTLEDLMATRIREYQSDLVRKFVSQGRVEGRELGLEEGLEQGLEQGRGEGRTEGRIEGRIEGRAEGRAEGEARSLLTVLDARGIEVPADARDRITSCTDIVQLERWIRLATTATSVEDLFA</sequence>
<dbReference type="EMBL" id="BAAALT010000015">
    <property type="protein sequence ID" value="GAA1788687.1"/>
    <property type="molecule type" value="Genomic_DNA"/>
</dbReference>
<evidence type="ECO:0000313" key="3">
    <source>
        <dbReference type="Proteomes" id="UP001500218"/>
    </source>
</evidence>
<feature type="region of interest" description="Disordered" evidence="1">
    <location>
        <begin position="68"/>
        <end position="94"/>
    </location>
</feature>
<dbReference type="PANTHER" id="PTHR34613">
    <property type="entry name" value="SLL0800 PROTEIN"/>
    <property type="match status" value="1"/>
</dbReference>
<evidence type="ECO:0000313" key="2">
    <source>
        <dbReference type="EMBL" id="GAA1788687.1"/>
    </source>
</evidence>
<reference evidence="2 3" key="1">
    <citation type="journal article" date="2019" name="Int. J. Syst. Evol. Microbiol.">
        <title>The Global Catalogue of Microorganisms (GCM) 10K type strain sequencing project: providing services to taxonomists for standard genome sequencing and annotation.</title>
        <authorList>
            <consortium name="The Broad Institute Genomics Platform"/>
            <consortium name="The Broad Institute Genome Sequencing Center for Infectious Disease"/>
            <person name="Wu L."/>
            <person name="Ma J."/>
        </authorList>
    </citation>
    <scope>NUCLEOTIDE SEQUENCE [LARGE SCALE GENOMIC DNA]</scope>
    <source>
        <strain evidence="2 3">JCM 13250</strain>
    </source>
</reference>
<gene>
    <name evidence="2" type="ORF">GCM10009682_08450</name>
</gene>
<comment type="caution">
    <text evidence="2">The sequence shown here is derived from an EMBL/GenBank/DDBJ whole genome shotgun (WGS) entry which is preliminary data.</text>
</comment>
<feature type="compositionally biased region" description="Basic and acidic residues" evidence="1">
    <location>
        <begin position="75"/>
        <end position="94"/>
    </location>
</feature>
<proteinExistence type="predicted"/>
<dbReference type="PANTHER" id="PTHR34613:SF1">
    <property type="entry name" value="SLL6017 PROTEIN"/>
    <property type="match status" value="1"/>
</dbReference>
<dbReference type="Proteomes" id="UP001500218">
    <property type="component" value="Unassembled WGS sequence"/>
</dbReference>
<protein>
    <recommendedName>
        <fullName evidence="4">DUF4351 domain-containing protein</fullName>
    </recommendedName>
</protein>
<name>A0ABN2LHV1_9ACTN</name>